<dbReference type="KEGG" id="palb:EJC50_06210"/>
<keyword evidence="2" id="KW-1185">Reference proteome</keyword>
<dbReference type="EMBL" id="CP034437">
    <property type="protein sequence ID" value="AZN39299.1"/>
    <property type="molecule type" value="Genomic_DNA"/>
</dbReference>
<dbReference type="OrthoDB" id="2928696at2"/>
<protein>
    <submittedName>
        <fullName evidence="1">Uncharacterized protein</fullName>
    </submittedName>
</protein>
<gene>
    <name evidence="1" type="ORF">EJC50_06210</name>
</gene>
<dbReference type="Proteomes" id="UP000272528">
    <property type="component" value="Chromosome"/>
</dbReference>
<name>A0A3Q8X311_9BACL</name>
<evidence type="ECO:0000313" key="1">
    <source>
        <dbReference type="EMBL" id="AZN39299.1"/>
    </source>
</evidence>
<accession>A0A3Q8X311</accession>
<evidence type="ECO:0000313" key="2">
    <source>
        <dbReference type="Proteomes" id="UP000272528"/>
    </source>
</evidence>
<reference evidence="2" key="1">
    <citation type="submission" date="2018-12" db="EMBL/GenBank/DDBJ databases">
        <title>Genome sequence of Peanibacillus sp.</title>
        <authorList>
            <person name="Subramani G."/>
            <person name="Srinivasan S."/>
            <person name="Kim M.K."/>
        </authorList>
    </citation>
    <scope>NUCLEOTIDE SEQUENCE [LARGE SCALE GENOMIC DNA]</scope>
    <source>
        <strain evidence="2">18JY67-1</strain>
    </source>
</reference>
<dbReference type="AlphaFoldDB" id="A0A3Q8X311"/>
<sequence length="62" mass="6754">MPKTTRGKSLWNTSSHGRGTCPACAATRIKLLYSRSRTDGKIIKVCKLCRNASQAKLDGTQS</sequence>
<proteinExistence type="predicted"/>
<dbReference type="RefSeq" id="WP_126013737.1">
    <property type="nucleotide sequence ID" value="NZ_CP034437.1"/>
</dbReference>
<organism evidence="1 2">
    <name type="scientific">Paenibacillus albus</name>
    <dbReference type="NCBI Taxonomy" id="2495582"/>
    <lineage>
        <taxon>Bacteria</taxon>
        <taxon>Bacillati</taxon>
        <taxon>Bacillota</taxon>
        <taxon>Bacilli</taxon>
        <taxon>Bacillales</taxon>
        <taxon>Paenibacillaceae</taxon>
        <taxon>Paenibacillus</taxon>
    </lineage>
</organism>